<dbReference type="Pfam" id="PF01588">
    <property type="entry name" value="tRNA_bind"/>
    <property type="match status" value="1"/>
</dbReference>
<dbReference type="Gene3D" id="2.40.50.140">
    <property type="entry name" value="Nucleic acid-binding proteins"/>
    <property type="match status" value="1"/>
</dbReference>
<keyword evidence="2" id="KW-0963">Cytoplasm</keyword>
<proteinExistence type="predicted"/>
<dbReference type="InterPro" id="IPR051270">
    <property type="entry name" value="Tyrosine-tRNA_ligase_regulator"/>
</dbReference>
<dbReference type="PROSITE" id="PS50886">
    <property type="entry name" value="TRBD"/>
    <property type="match status" value="1"/>
</dbReference>
<evidence type="ECO:0000256" key="3">
    <source>
        <dbReference type="ARBA" id="ARBA00022555"/>
    </source>
</evidence>
<dbReference type="InterPro" id="IPR002547">
    <property type="entry name" value="tRNA-bd_dom"/>
</dbReference>
<dbReference type="PANTHER" id="PTHR11586">
    <property type="entry name" value="TRNA-AMINOACYLATION COFACTOR ARC1 FAMILY MEMBER"/>
    <property type="match status" value="1"/>
</dbReference>
<organism evidence="9 10">
    <name type="scientific">Calicophoron daubneyi</name>
    <name type="common">Rumen fluke</name>
    <name type="synonym">Paramphistomum daubneyi</name>
    <dbReference type="NCBI Taxonomy" id="300641"/>
    <lineage>
        <taxon>Eukaryota</taxon>
        <taxon>Metazoa</taxon>
        <taxon>Spiralia</taxon>
        <taxon>Lophotrochozoa</taxon>
        <taxon>Platyhelminthes</taxon>
        <taxon>Trematoda</taxon>
        <taxon>Digenea</taxon>
        <taxon>Plagiorchiida</taxon>
        <taxon>Pronocephalata</taxon>
        <taxon>Paramphistomoidea</taxon>
        <taxon>Paramphistomidae</taxon>
        <taxon>Calicophoron</taxon>
    </lineage>
</organism>
<sequence>MTMNSVQLLKILQKRLQDIRSLASPESIKNAEIYLEQENASLKSQIEALKRTVVLSELELGIFQYKIPSFPSAVPEIPDTTPHLPEKETIVAPRGENTAEATNAKTGAPLSTEPKRPRQAGCAKKEANKGGKPQADAPIDVGRLDMRVGRIMEVSKHPDADSLYVEKVDLGEGRLRTVVSGLVKFVPIESMQNRVGIFLCNLKPAKMRGVESEAMLMCATNHDAGTVEPLVLSNADVQLGTRVTVPGYELNPDEQLNPKKKIFEQIKPDLVVDDAGYATYKGARWTLADSAETTIKATSLRNVQIA</sequence>
<evidence type="ECO:0000256" key="4">
    <source>
        <dbReference type="ARBA" id="ARBA00022884"/>
    </source>
</evidence>
<name>A0AAV2T758_CALDB</name>
<feature type="domain" description="TRNA-binding" evidence="8">
    <location>
        <begin position="140"/>
        <end position="244"/>
    </location>
</feature>
<dbReference type="GO" id="GO:0005737">
    <property type="term" value="C:cytoplasm"/>
    <property type="evidence" value="ECO:0007669"/>
    <property type="project" value="UniProtKB-SubCell"/>
</dbReference>
<evidence type="ECO:0000259" key="8">
    <source>
        <dbReference type="PROSITE" id="PS50886"/>
    </source>
</evidence>
<dbReference type="Proteomes" id="UP001497525">
    <property type="component" value="Unassembled WGS sequence"/>
</dbReference>
<dbReference type="GO" id="GO:0000049">
    <property type="term" value="F:tRNA binding"/>
    <property type="evidence" value="ECO:0007669"/>
    <property type="project" value="UniProtKB-UniRule"/>
</dbReference>
<dbReference type="AlphaFoldDB" id="A0AAV2T758"/>
<keyword evidence="4 6" id="KW-0694">RNA-binding</keyword>
<evidence type="ECO:0000256" key="1">
    <source>
        <dbReference type="ARBA" id="ARBA00004496"/>
    </source>
</evidence>
<dbReference type="CDD" id="cd02799">
    <property type="entry name" value="tRNA_bind_EMAP-II_like"/>
    <property type="match status" value="1"/>
</dbReference>
<dbReference type="SUPFAM" id="SSF50249">
    <property type="entry name" value="Nucleic acid-binding proteins"/>
    <property type="match status" value="1"/>
</dbReference>
<dbReference type="GO" id="GO:0006412">
    <property type="term" value="P:translation"/>
    <property type="evidence" value="ECO:0007669"/>
    <property type="project" value="UniProtKB-KW"/>
</dbReference>
<keyword evidence="5" id="KW-0648">Protein biosynthesis</keyword>
<protein>
    <recommendedName>
        <fullName evidence="8">tRNA-binding domain-containing protein</fullName>
    </recommendedName>
</protein>
<gene>
    <name evidence="9" type="ORF">CDAUBV1_LOCUS6544</name>
</gene>
<keyword evidence="3 6" id="KW-0820">tRNA-binding</keyword>
<comment type="subcellular location">
    <subcellularLocation>
        <location evidence="1">Cytoplasm</location>
    </subcellularLocation>
</comment>
<evidence type="ECO:0000256" key="7">
    <source>
        <dbReference type="SAM" id="MobiDB-lite"/>
    </source>
</evidence>
<feature type="region of interest" description="Disordered" evidence="7">
    <location>
        <begin position="91"/>
        <end position="138"/>
    </location>
</feature>
<reference evidence="9" key="1">
    <citation type="submission" date="2024-06" db="EMBL/GenBank/DDBJ databases">
        <authorList>
            <person name="Liu X."/>
            <person name="Lenzi L."/>
            <person name="Haldenby T S."/>
            <person name="Uol C."/>
        </authorList>
    </citation>
    <scope>NUCLEOTIDE SEQUENCE</scope>
</reference>
<comment type="caution">
    <text evidence="9">The sequence shown here is derived from an EMBL/GenBank/DDBJ whole genome shotgun (WGS) entry which is preliminary data.</text>
</comment>
<evidence type="ECO:0000256" key="6">
    <source>
        <dbReference type="PROSITE-ProRule" id="PRU00209"/>
    </source>
</evidence>
<evidence type="ECO:0000313" key="10">
    <source>
        <dbReference type="Proteomes" id="UP001497525"/>
    </source>
</evidence>
<accession>A0AAV2T758</accession>
<evidence type="ECO:0000313" key="9">
    <source>
        <dbReference type="EMBL" id="CAL5133283.1"/>
    </source>
</evidence>
<dbReference type="InterPro" id="IPR012340">
    <property type="entry name" value="NA-bd_OB-fold"/>
</dbReference>
<dbReference type="PANTHER" id="PTHR11586:SF33">
    <property type="entry name" value="AMINOACYL TRNA SYNTHASE COMPLEX-INTERACTING MULTIFUNCTIONAL PROTEIN 1"/>
    <property type="match status" value="1"/>
</dbReference>
<evidence type="ECO:0000256" key="5">
    <source>
        <dbReference type="ARBA" id="ARBA00022917"/>
    </source>
</evidence>
<dbReference type="EMBL" id="CAXLJL010000156">
    <property type="protein sequence ID" value="CAL5133283.1"/>
    <property type="molecule type" value="Genomic_DNA"/>
</dbReference>
<dbReference type="FunFam" id="2.40.50.140:FF:000047">
    <property type="entry name" value="tyrosine--tRNA ligase, cytoplasmic isoform X2"/>
    <property type="match status" value="1"/>
</dbReference>
<evidence type="ECO:0000256" key="2">
    <source>
        <dbReference type="ARBA" id="ARBA00022490"/>
    </source>
</evidence>